<dbReference type="SUPFAM" id="SSF52540">
    <property type="entry name" value="P-loop containing nucleoside triphosphate hydrolases"/>
    <property type="match status" value="3"/>
</dbReference>
<keyword evidence="2" id="KW-1185">Reference proteome</keyword>
<evidence type="ECO:0000313" key="1">
    <source>
        <dbReference type="EMBL" id="GAA0487945.1"/>
    </source>
</evidence>
<sequence>MGKRIYNYYASGNTAKGFYNLFDETLNRLERIYILKGGPGTGKSTLMKKIGEAWGSAYDLEYIHCSADYGSIDGVIIPDLKLGIVDGTAPHVIEPKYPGVIDEYVNLGDAWDSVQLRKYKEEIFQVKKQIKACYDDAYSLMEEALRIHDDWERIYIKNLSPEKARNLTDRLTTEIFDEDTLDKSGSQLHRFLGAATPEGPKDFIQNLTEDILQRLFIKGRPGTGKSTMLKQLAAEGEDRGFEVEVYHCGFDPNSLDMLIFRELGVAIFDSTSPHEHFPSREGDEIVDMYEEIIQPGTDEKYENEITALSQQYQEKMKQATAKLKDSNRFRNQLESYYIDAVDFTIIEQKQAELEREIKAWEQHFTS</sequence>
<reference evidence="1 2" key="1">
    <citation type="journal article" date="2019" name="Int. J. Syst. Evol. Microbiol.">
        <title>The Global Catalogue of Microorganisms (GCM) 10K type strain sequencing project: providing services to taxonomists for standard genome sequencing and annotation.</title>
        <authorList>
            <consortium name="The Broad Institute Genomics Platform"/>
            <consortium name="The Broad Institute Genome Sequencing Center for Infectious Disease"/>
            <person name="Wu L."/>
            <person name="Ma J."/>
        </authorList>
    </citation>
    <scope>NUCLEOTIDE SEQUENCE [LARGE SCALE GENOMIC DNA]</scope>
    <source>
        <strain evidence="1 2">JCM 12389</strain>
    </source>
</reference>
<accession>A0ABN1B0Q8</accession>
<dbReference type="RefSeq" id="WP_343838714.1">
    <property type="nucleotide sequence ID" value="NZ_BAAADO010000002.1"/>
</dbReference>
<comment type="caution">
    <text evidence="1">The sequence shown here is derived from an EMBL/GenBank/DDBJ whole genome shotgun (WGS) entry which is preliminary data.</text>
</comment>
<proteinExistence type="predicted"/>
<evidence type="ECO:0000313" key="2">
    <source>
        <dbReference type="Proteomes" id="UP001500880"/>
    </source>
</evidence>
<dbReference type="InterPro" id="IPR027417">
    <property type="entry name" value="P-loop_NTPase"/>
</dbReference>
<dbReference type="Gene3D" id="3.40.50.300">
    <property type="entry name" value="P-loop containing nucleotide triphosphate hydrolases"/>
    <property type="match status" value="1"/>
</dbReference>
<organism evidence="1 2">
    <name type="scientific">Salinibacillus aidingensis</name>
    <dbReference type="NCBI Taxonomy" id="237684"/>
    <lineage>
        <taxon>Bacteria</taxon>
        <taxon>Bacillati</taxon>
        <taxon>Bacillota</taxon>
        <taxon>Bacilli</taxon>
        <taxon>Bacillales</taxon>
        <taxon>Bacillaceae</taxon>
        <taxon>Salinibacillus</taxon>
    </lineage>
</organism>
<dbReference type="EMBL" id="BAAADO010000002">
    <property type="protein sequence ID" value="GAA0487945.1"/>
    <property type="molecule type" value="Genomic_DNA"/>
</dbReference>
<dbReference type="Proteomes" id="UP001500880">
    <property type="component" value="Unassembled WGS sequence"/>
</dbReference>
<gene>
    <name evidence="1" type="ORF">GCM10008986_11870</name>
</gene>
<protein>
    <submittedName>
        <fullName evidence="1">PRK06851 family protein</fullName>
    </submittedName>
</protein>
<name>A0ABN1B0Q8_9BACI</name>